<feature type="non-terminal residue" evidence="1">
    <location>
        <position position="204"/>
    </location>
</feature>
<dbReference type="Proteomes" id="UP001140066">
    <property type="component" value="Unassembled WGS sequence"/>
</dbReference>
<evidence type="ECO:0000313" key="1">
    <source>
        <dbReference type="EMBL" id="KAJ2763946.1"/>
    </source>
</evidence>
<comment type="caution">
    <text evidence="1">The sequence shown here is derived from an EMBL/GenBank/DDBJ whole genome shotgun (WGS) entry which is preliminary data.</text>
</comment>
<evidence type="ECO:0000313" key="2">
    <source>
        <dbReference type="Proteomes" id="UP001140066"/>
    </source>
</evidence>
<proteinExistence type="predicted"/>
<sequence length="204" mass="22095">NPAVAAPVLALAASLRKPRASPLAPPPAQVSLVSLGSSSSSSSMVDLRQLPRALAWHMILPTTSNTAAVFAATPTAPAPWSPTPTAPAAPPRLCAPRQPRRAWLRWRTRPLPCRRPLRPMACPVPARPRLRPSSALEFWSSESWRRVTLCTRLDLSSSWPAMRPIRTRLTSGPMPWSSLTRTRPSSLVSVATCRIRCGSTVSAC</sequence>
<reference evidence="1" key="1">
    <citation type="submission" date="2022-07" db="EMBL/GenBank/DDBJ databases">
        <title>Phylogenomic reconstructions and comparative analyses of Kickxellomycotina fungi.</title>
        <authorList>
            <person name="Reynolds N.K."/>
            <person name="Stajich J.E."/>
            <person name="Barry K."/>
            <person name="Grigoriev I.V."/>
            <person name="Crous P."/>
            <person name="Smith M.E."/>
        </authorList>
    </citation>
    <scope>NUCLEOTIDE SEQUENCE</scope>
    <source>
        <strain evidence="1">BCRC 34191</strain>
    </source>
</reference>
<name>A0ACC1JNE0_9FUNG</name>
<protein>
    <submittedName>
        <fullName evidence="1">Uncharacterized protein</fullName>
    </submittedName>
</protein>
<gene>
    <name evidence="1" type="ORF">GGI18_006561</name>
</gene>
<organism evidence="1 2">
    <name type="scientific">Coemansia linderi</name>
    <dbReference type="NCBI Taxonomy" id="2663919"/>
    <lineage>
        <taxon>Eukaryota</taxon>
        <taxon>Fungi</taxon>
        <taxon>Fungi incertae sedis</taxon>
        <taxon>Zoopagomycota</taxon>
        <taxon>Kickxellomycotina</taxon>
        <taxon>Kickxellomycetes</taxon>
        <taxon>Kickxellales</taxon>
        <taxon>Kickxellaceae</taxon>
        <taxon>Coemansia</taxon>
    </lineage>
</organism>
<feature type="non-terminal residue" evidence="1">
    <location>
        <position position="1"/>
    </location>
</feature>
<dbReference type="EMBL" id="JANBUK010004435">
    <property type="protein sequence ID" value="KAJ2763946.1"/>
    <property type="molecule type" value="Genomic_DNA"/>
</dbReference>
<accession>A0ACC1JNE0</accession>
<keyword evidence="2" id="KW-1185">Reference proteome</keyword>